<sequence length="1258" mass="136769">MAEHQQHTDELVSTWVDSLGPGVGTDTLLRFAPSVSNSIDITHAHPSGLAQFLAGRRTRLSTLLRDSDQYDSARRTADALRGKIRELWDERGIDVGYLSAGQANWRAVHEGRSEQFNAPIMLGRIVLSVRDDQDDFEIQLMGRAEFSPALLRYLRRQHRLDIDVEAINAAAYSIARFDPTRAMDALRTQVADVSGMVIAHRLLISTFADLADPADPGSIDMRHPVLEKLFEAELSRGERAPGTSSSSTAKTGHTRPARSSDERNPADELLLLDADESQQAVLDLVEAGESVAVSAPAGSGQTQTALNAAGVLASAGKRVLVVAERRSSAEEFVARFAGLDLAGTALLLSPEEDPDALRDLLTRAILRNERAIEPQLGKLHASLREHRHALLDHVRSLHSTRARWGCSPYRAMQELARLTSLDPAPATMVRLKRSVLDSITSRTATAEQLKRAAELGAFVRASASSPWYGARLRNKRDTDTALDLVTGLQRDLPILREHMLKVAAHSEIRLADSYNKWGEQLDLLVAVRSSLDKFESDIFDKSVEDLISATASSSWRRERGIEMSSMTRSRLRKVAKDYVRPGVHVSDLQSALEAVQEQHLAWRHHATSQRHPMVPAGLLDVNAGYQDAGSRLDKLATLLPEPVGRSLRDEPVTTLQERMDELLEHKGELDQLPERTLITEQLAEHGLGELMDDFRSRNVAPDAVAAELDLAWWQSALEAMISGDDFLAMNDGDKLRRLEADYRLADSAHVSSGSSRLRWALAKAWKAALADHRAASRELRAMLKDGEPSVADLAALGDSLLNSLCPVWVGSPLLIPATVPAGMEFDAVILLDADSLSLRSVLGSISRSGQVIAFGDTMMGAPNPFEVSVDPTAHTRVESAPISAMESLQEVLPLIRLSTAYRGIDEGLTESLSHDFYAGSLSRLPAARSLGAGTPALKAEYVPDGTGSLGADGESVETTVAEVQRVVDLVFTHLARRGDTTLAVIAGNRRHAAAIAEGIRVQLPNHPWATKYFRAAKERFLVTSVDRLAGLQRDAIILSAGYGRTTHGKTVHDFGALSQPGGDELFVNAVTRARESMVLVSALRPQDMDLARMRFGAYRFLELFGRVLGGDSGMSSTATPLQDPLVTDLMSRLAERGAIVTQHYRGVLDIAAHALDVTGNGAAVPLAVVYDGTQGYRELSVRERSRLRPQLFEALGWRYVPLWTIDVFSDPDKVANELAGFLALDAATGDDAAPGGSTGPSTAGSRNAGRRESDLADA</sequence>
<evidence type="ECO:0000313" key="3">
    <source>
        <dbReference type="Proteomes" id="UP001183817"/>
    </source>
</evidence>
<dbReference type="InterPro" id="IPR027417">
    <property type="entry name" value="P-loop_NTPase"/>
</dbReference>
<dbReference type="EMBL" id="JAVDYI010000001">
    <property type="protein sequence ID" value="MDR7360043.1"/>
    <property type="molecule type" value="Genomic_DNA"/>
</dbReference>
<evidence type="ECO:0008006" key="4">
    <source>
        <dbReference type="Google" id="ProtNLM"/>
    </source>
</evidence>
<name>A0ABU2BQL4_9MICC</name>
<dbReference type="SUPFAM" id="SSF52540">
    <property type="entry name" value="P-loop containing nucleoside triphosphate hydrolases"/>
    <property type="match status" value="1"/>
</dbReference>
<feature type="compositionally biased region" description="Low complexity" evidence="1">
    <location>
        <begin position="1230"/>
        <end position="1245"/>
    </location>
</feature>
<accession>A0ABU2BQL4</accession>
<protein>
    <recommendedName>
        <fullName evidence="4">AAA family ATPase</fullName>
    </recommendedName>
</protein>
<organism evidence="2 3">
    <name type="scientific">Paeniglutamicibacter sulfureus</name>
    <dbReference type="NCBI Taxonomy" id="43666"/>
    <lineage>
        <taxon>Bacteria</taxon>
        <taxon>Bacillati</taxon>
        <taxon>Actinomycetota</taxon>
        <taxon>Actinomycetes</taxon>
        <taxon>Micrococcales</taxon>
        <taxon>Micrococcaceae</taxon>
        <taxon>Paeniglutamicibacter</taxon>
    </lineage>
</organism>
<feature type="region of interest" description="Disordered" evidence="1">
    <location>
        <begin position="233"/>
        <end position="264"/>
    </location>
</feature>
<feature type="compositionally biased region" description="Polar residues" evidence="1">
    <location>
        <begin position="242"/>
        <end position="251"/>
    </location>
</feature>
<evidence type="ECO:0000313" key="2">
    <source>
        <dbReference type="EMBL" id="MDR7360043.1"/>
    </source>
</evidence>
<reference evidence="2 3" key="1">
    <citation type="submission" date="2023-07" db="EMBL/GenBank/DDBJ databases">
        <title>Sequencing the genomes of 1000 actinobacteria strains.</title>
        <authorList>
            <person name="Klenk H.-P."/>
        </authorList>
    </citation>
    <scope>NUCLEOTIDE SEQUENCE [LARGE SCALE GENOMIC DNA]</scope>
    <source>
        <strain evidence="2 3">DSM 20167</strain>
    </source>
</reference>
<feature type="compositionally biased region" description="Basic and acidic residues" evidence="1">
    <location>
        <begin position="1249"/>
        <end position="1258"/>
    </location>
</feature>
<proteinExistence type="predicted"/>
<keyword evidence="3" id="KW-1185">Reference proteome</keyword>
<dbReference type="Gene3D" id="3.40.50.300">
    <property type="entry name" value="P-loop containing nucleotide triphosphate hydrolases"/>
    <property type="match status" value="2"/>
</dbReference>
<feature type="region of interest" description="Disordered" evidence="1">
    <location>
        <begin position="1230"/>
        <end position="1258"/>
    </location>
</feature>
<gene>
    <name evidence="2" type="ORF">J2S64_003734</name>
</gene>
<dbReference type="Proteomes" id="UP001183817">
    <property type="component" value="Unassembled WGS sequence"/>
</dbReference>
<evidence type="ECO:0000256" key="1">
    <source>
        <dbReference type="SAM" id="MobiDB-lite"/>
    </source>
</evidence>
<comment type="caution">
    <text evidence="2">The sequence shown here is derived from an EMBL/GenBank/DDBJ whole genome shotgun (WGS) entry which is preliminary data.</text>
</comment>